<name>S2D848_INDAL</name>
<evidence type="ECO:0000313" key="1">
    <source>
        <dbReference type="EMBL" id="EOZ95392.1"/>
    </source>
</evidence>
<sequence length="162" mass="18807">MVHASQINSIQSQKDFAFHKISKSEKSPTGNTKDLIQALQEGSLFKVRSQAGFDFPNFPETNKKFRVLYMELNHDFQDVQAILNGFLALGQPQGVILEFDKTQNNYSLKYYLQDASSVMNYLDNLTLFINEEVRFKKILKRILENNKRTKIEERLLINELIA</sequence>
<dbReference type="AlphaFoldDB" id="S2D848"/>
<proteinExistence type="predicted"/>
<keyword evidence="2" id="KW-1185">Reference proteome</keyword>
<reference evidence="1 2" key="1">
    <citation type="journal article" date="2013" name="Genome Announc.">
        <title>Draft Genome Sequence of Indibacter alkaliphilus Strain LW1T, Isolated from Lonar Lake, a Haloalkaline Lake in the Buldana District of Maharashtra, India.</title>
        <authorList>
            <person name="Singh A."/>
            <person name="Kumar Jangir P."/>
            <person name="Sharma R."/>
            <person name="Singh A."/>
            <person name="Kumar Pinnaka A."/>
            <person name="Shivaji S."/>
        </authorList>
    </citation>
    <scope>NUCLEOTIDE SEQUENCE [LARGE SCALE GENOMIC DNA]</scope>
    <source>
        <strain evidence="2">CCUG 57479 / KCTC 22604 / LW1</strain>
    </source>
</reference>
<evidence type="ECO:0000313" key="2">
    <source>
        <dbReference type="Proteomes" id="UP000006073"/>
    </source>
</evidence>
<dbReference type="OrthoDB" id="837841at2"/>
<protein>
    <submittedName>
        <fullName evidence="1">Uncharacterized protein</fullName>
    </submittedName>
</protein>
<dbReference type="RefSeq" id="WP_009035262.1">
    <property type="nucleotide sequence ID" value="NZ_ALWO02000038.1"/>
</dbReference>
<organism evidence="1 2">
    <name type="scientific">Indibacter alkaliphilus (strain CCUG 57479 / KCTC 22604 / LW1)</name>
    <dbReference type="NCBI Taxonomy" id="1189612"/>
    <lineage>
        <taxon>Bacteria</taxon>
        <taxon>Pseudomonadati</taxon>
        <taxon>Bacteroidota</taxon>
        <taxon>Cytophagia</taxon>
        <taxon>Cytophagales</taxon>
        <taxon>Cyclobacteriaceae</taxon>
    </lineage>
</organism>
<dbReference type="Proteomes" id="UP000006073">
    <property type="component" value="Unassembled WGS sequence"/>
</dbReference>
<gene>
    <name evidence="1" type="ORF">A33Q_3312</name>
</gene>
<dbReference type="EMBL" id="ALWO02000038">
    <property type="protein sequence ID" value="EOZ95392.1"/>
    <property type="molecule type" value="Genomic_DNA"/>
</dbReference>
<accession>S2D848</accession>
<comment type="caution">
    <text evidence="1">The sequence shown here is derived from an EMBL/GenBank/DDBJ whole genome shotgun (WGS) entry which is preliminary data.</text>
</comment>